<dbReference type="InterPro" id="IPR017601">
    <property type="entry name" value="DGQHR-contain_dom"/>
</dbReference>
<organism evidence="1 2">
    <name type="scientific">Eilatimonas milleporae</name>
    <dbReference type="NCBI Taxonomy" id="911205"/>
    <lineage>
        <taxon>Bacteria</taxon>
        <taxon>Pseudomonadati</taxon>
        <taxon>Pseudomonadota</taxon>
        <taxon>Alphaproteobacteria</taxon>
        <taxon>Kordiimonadales</taxon>
        <taxon>Kordiimonadaceae</taxon>
        <taxon>Eilatimonas</taxon>
    </lineage>
</organism>
<dbReference type="NCBIfam" id="TIGR03233">
    <property type="entry name" value="DNA_S_dndB"/>
    <property type="match status" value="1"/>
</dbReference>
<accession>A0A3M0CFL1</accession>
<evidence type="ECO:0000313" key="2">
    <source>
        <dbReference type="Proteomes" id="UP000271227"/>
    </source>
</evidence>
<dbReference type="Pfam" id="PF14072">
    <property type="entry name" value="DndB"/>
    <property type="match status" value="1"/>
</dbReference>
<dbReference type="Proteomes" id="UP000271227">
    <property type="component" value="Unassembled WGS sequence"/>
</dbReference>
<keyword evidence="2" id="KW-1185">Reference proteome</keyword>
<dbReference type="InParanoid" id="A0A3M0CFL1"/>
<dbReference type="OrthoDB" id="3524978at2"/>
<dbReference type="InterPro" id="IPR017642">
    <property type="entry name" value="DNA_S_mod_DndB"/>
</dbReference>
<comment type="caution">
    <text evidence="1">The sequence shown here is derived from an EMBL/GenBank/DDBJ whole genome shotgun (WGS) entry which is preliminary data.</text>
</comment>
<dbReference type="AlphaFoldDB" id="A0A3M0CFL1"/>
<dbReference type="NCBIfam" id="TIGR03187">
    <property type="entry name" value="DGQHR"/>
    <property type="match status" value="1"/>
</dbReference>
<dbReference type="CDD" id="cd16412">
    <property type="entry name" value="dndB"/>
    <property type="match status" value="1"/>
</dbReference>
<dbReference type="RefSeq" id="WP_121940204.1">
    <property type="nucleotide sequence ID" value="NZ_REFR01000015.1"/>
</dbReference>
<name>A0A3M0CFL1_9PROT</name>
<sequence>MSDGFEYQFPAIRGIQAQREYYVSMCPMRLLPKLFQFDEDELAPELRAQRQLNRARIPELSRYITENVDNYVFSAITVSIDADIAFAPFAGEGEANRIGILKIPMSARFIINDGQHRRAAIDQALRNHPELGDETIAVVFFLDKGLERCQQMFADLNRYAIRPSPSLSILYDYRDEAAQLAKSLVAGSDIFRDVVELEKTSLAPRSRRLFTLSAIYHATNDLLVGLPETTPEETARLAVDFWECVAAQFDEWGRVRSGDLTAGEVRTDFIHTHGVVLQALARAGRALIIKYPKTWKKKIPGLKSIDWRRANSSLWEGRALVGGQLSKANQNVVLTSNAIKSHLGLELSDDELRVENAYMRGANGSKKATA</sequence>
<proteinExistence type="predicted"/>
<protein>
    <submittedName>
        <fullName evidence="1">DNA sulfur modification protein DndB</fullName>
    </submittedName>
</protein>
<gene>
    <name evidence="1" type="ORF">BXY39_3463</name>
</gene>
<reference evidence="1 2" key="1">
    <citation type="submission" date="2018-10" db="EMBL/GenBank/DDBJ databases">
        <title>Genomic Encyclopedia of Archaeal and Bacterial Type Strains, Phase II (KMG-II): from individual species to whole genera.</title>
        <authorList>
            <person name="Goeker M."/>
        </authorList>
    </citation>
    <scope>NUCLEOTIDE SEQUENCE [LARGE SCALE GENOMIC DNA]</scope>
    <source>
        <strain evidence="1 2">DSM 25217</strain>
    </source>
</reference>
<evidence type="ECO:0000313" key="1">
    <source>
        <dbReference type="EMBL" id="RMB01953.1"/>
    </source>
</evidence>
<dbReference type="EMBL" id="REFR01000015">
    <property type="protein sequence ID" value="RMB01953.1"/>
    <property type="molecule type" value="Genomic_DNA"/>
</dbReference>